<dbReference type="InterPro" id="IPR025525">
    <property type="entry name" value="hAT-like_transposase_RNase-H"/>
</dbReference>
<dbReference type="InterPro" id="IPR012337">
    <property type="entry name" value="RNaseH-like_sf"/>
</dbReference>
<feature type="domain" description="hAT-like transposase RNase-H fold" evidence="2">
    <location>
        <begin position="173"/>
        <end position="273"/>
    </location>
</feature>
<protein>
    <recommendedName>
        <fullName evidence="5">Zinc finger BED domain-containing protein RICESLEEPER 2-like</fullName>
    </recommendedName>
</protein>
<sequence length="413" mass="47703">MLDWGIQKVFTLTVDNASSNDTAIAHMKKKLAKKNAFVLDGEFFHVRCCAHILNLIVRDGMKEEGGSIEKIRLAVKYIRGSPQRVEQFRTCCELDEIPYKHNLVLDVPTRWNYTYLMLETALKFQKSFERFEEKDPHYHLELRENMPGEADWKTARIFCKFLKTFYDVTNRLSGSLYVTSNSYFHDVINIQSTIKSWSTSHDHTLKNMAIKMNEKFCKYWGDLDRMNMLLLIAVVLDPCFKLKYVTYCYGKLYSKDVVDKVENKLTGTLTRLFAYYDSERRKCNAQSSKEEEVVGSTVSELEMYLTETRIKKVVGESFDILNWWKTNSTRFPVMSLMARDVLAIPVTTVASESAFSTGGRVLDQFRSSLSPKVVEGLICAQDWLRGSPIPQEIEARLTDVAELESCKIIKIFS</sequence>
<evidence type="ECO:0008006" key="5">
    <source>
        <dbReference type="Google" id="ProtNLM"/>
    </source>
</evidence>
<reference evidence="3 4" key="1">
    <citation type="journal article" date="2022" name="Nat. Plants">
        <title>Genomes of leafy and leafless Platanthera orchids illuminate the evolution of mycoheterotrophy.</title>
        <authorList>
            <person name="Li M.H."/>
            <person name="Liu K.W."/>
            <person name="Li Z."/>
            <person name="Lu H.C."/>
            <person name="Ye Q.L."/>
            <person name="Zhang D."/>
            <person name="Wang J.Y."/>
            <person name="Li Y.F."/>
            <person name="Zhong Z.M."/>
            <person name="Liu X."/>
            <person name="Yu X."/>
            <person name="Liu D.K."/>
            <person name="Tu X.D."/>
            <person name="Liu B."/>
            <person name="Hao Y."/>
            <person name="Liao X.Y."/>
            <person name="Jiang Y.T."/>
            <person name="Sun W.H."/>
            <person name="Chen J."/>
            <person name="Chen Y.Q."/>
            <person name="Ai Y."/>
            <person name="Zhai J.W."/>
            <person name="Wu S.S."/>
            <person name="Zhou Z."/>
            <person name="Hsiao Y.Y."/>
            <person name="Wu W.L."/>
            <person name="Chen Y.Y."/>
            <person name="Lin Y.F."/>
            <person name="Hsu J.L."/>
            <person name="Li C.Y."/>
            <person name="Wang Z.W."/>
            <person name="Zhao X."/>
            <person name="Zhong W.Y."/>
            <person name="Ma X.K."/>
            <person name="Ma L."/>
            <person name="Huang J."/>
            <person name="Chen G.Z."/>
            <person name="Huang M.Z."/>
            <person name="Huang L."/>
            <person name="Peng D.H."/>
            <person name="Luo Y.B."/>
            <person name="Zou S.Q."/>
            <person name="Chen S.P."/>
            <person name="Lan S."/>
            <person name="Tsai W.C."/>
            <person name="Van de Peer Y."/>
            <person name="Liu Z.J."/>
        </authorList>
    </citation>
    <scope>NUCLEOTIDE SEQUENCE [LARGE SCALE GENOMIC DNA]</scope>
    <source>
        <strain evidence="3">Lor287</strain>
    </source>
</reference>
<feature type="domain" description="HAT C-terminal dimerisation" evidence="1">
    <location>
        <begin position="300"/>
        <end position="384"/>
    </location>
</feature>
<dbReference type="GO" id="GO:0003677">
    <property type="term" value="F:DNA binding"/>
    <property type="evidence" value="ECO:0007669"/>
    <property type="project" value="InterPro"/>
</dbReference>
<dbReference type="GO" id="GO:0046983">
    <property type="term" value="F:protein dimerization activity"/>
    <property type="evidence" value="ECO:0007669"/>
    <property type="project" value="InterPro"/>
</dbReference>
<dbReference type="AlphaFoldDB" id="A0AAP0BJ74"/>
<dbReference type="PANTHER" id="PTHR23272:SF184">
    <property type="entry name" value="OS03G0311250 PROTEIN"/>
    <property type="match status" value="1"/>
</dbReference>
<dbReference type="InterPro" id="IPR008906">
    <property type="entry name" value="HATC_C_dom"/>
</dbReference>
<organism evidence="3 4">
    <name type="scientific">Platanthera zijinensis</name>
    <dbReference type="NCBI Taxonomy" id="2320716"/>
    <lineage>
        <taxon>Eukaryota</taxon>
        <taxon>Viridiplantae</taxon>
        <taxon>Streptophyta</taxon>
        <taxon>Embryophyta</taxon>
        <taxon>Tracheophyta</taxon>
        <taxon>Spermatophyta</taxon>
        <taxon>Magnoliopsida</taxon>
        <taxon>Liliopsida</taxon>
        <taxon>Asparagales</taxon>
        <taxon>Orchidaceae</taxon>
        <taxon>Orchidoideae</taxon>
        <taxon>Orchideae</taxon>
        <taxon>Orchidinae</taxon>
        <taxon>Platanthera</taxon>
    </lineage>
</organism>
<dbReference type="Pfam" id="PF05699">
    <property type="entry name" value="Dimer_Tnp_hAT"/>
    <property type="match status" value="1"/>
</dbReference>
<dbReference type="Proteomes" id="UP001418222">
    <property type="component" value="Unassembled WGS sequence"/>
</dbReference>
<name>A0AAP0BJ74_9ASPA</name>
<gene>
    <name evidence="3" type="ORF">KSP39_PZI010680</name>
</gene>
<accession>A0AAP0BJ74</accession>
<dbReference type="SUPFAM" id="SSF53098">
    <property type="entry name" value="Ribonuclease H-like"/>
    <property type="match status" value="1"/>
</dbReference>
<evidence type="ECO:0000313" key="3">
    <source>
        <dbReference type="EMBL" id="KAK8941277.1"/>
    </source>
</evidence>
<comment type="caution">
    <text evidence="3">The sequence shown here is derived from an EMBL/GenBank/DDBJ whole genome shotgun (WGS) entry which is preliminary data.</text>
</comment>
<proteinExistence type="predicted"/>
<dbReference type="PANTHER" id="PTHR23272">
    <property type="entry name" value="BED FINGER-RELATED"/>
    <property type="match status" value="1"/>
</dbReference>
<evidence type="ECO:0000313" key="4">
    <source>
        <dbReference type="Proteomes" id="UP001418222"/>
    </source>
</evidence>
<keyword evidence="4" id="KW-1185">Reference proteome</keyword>
<evidence type="ECO:0000259" key="2">
    <source>
        <dbReference type="Pfam" id="PF14372"/>
    </source>
</evidence>
<evidence type="ECO:0000259" key="1">
    <source>
        <dbReference type="Pfam" id="PF05699"/>
    </source>
</evidence>
<dbReference type="Pfam" id="PF14372">
    <property type="entry name" value="hAT-like_RNase-H"/>
    <property type="match status" value="1"/>
</dbReference>
<dbReference type="EMBL" id="JBBWWQ010000008">
    <property type="protein sequence ID" value="KAK8941277.1"/>
    <property type="molecule type" value="Genomic_DNA"/>
</dbReference>